<gene>
    <name evidence="1" type="ORF">ACFOJE_00725</name>
</gene>
<dbReference type="EMBL" id="JBHRSJ010000001">
    <property type="protein sequence ID" value="MFC2970737.1"/>
    <property type="molecule type" value="Genomic_DNA"/>
</dbReference>
<dbReference type="RefSeq" id="WP_377812308.1">
    <property type="nucleotide sequence ID" value="NZ_JBHRSJ010000001.1"/>
</dbReference>
<evidence type="ECO:0000313" key="2">
    <source>
        <dbReference type="Proteomes" id="UP001595457"/>
    </source>
</evidence>
<organism evidence="1 2">
    <name type="scientific">Azotobacter bryophylli</name>
    <dbReference type="NCBI Taxonomy" id="1986537"/>
    <lineage>
        <taxon>Bacteria</taxon>
        <taxon>Pseudomonadati</taxon>
        <taxon>Pseudomonadota</taxon>
        <taxon>Gammaproteobacteria</taxon>
        <taxon>Pseudomonadales</taxon>
        <taxon>Pseudomonadaceae</taxon>
        <taxon>Azotobacter</taxon>
    </lineage>
</organism>
<accession>A0ABV7APT4</accession>
<proteinExistence type="predicted"/>
<comment type="caution">
    <text evidence="1">The sequence shown here is derived from an EMBL/GenBank/DDBJ whole genome shotgun (WGS) entry which is preliminary data.</text>
</comment>
<evidence type="ECO:0000313" key="1">
    <source>
        <dbReference type="EMBL" id="MFC2970737.1"/>
    </source>
</evidence>
<dbReference type="Proteomes" id="UP001595457">
    <property type="component" value="Unassembled WGS sequence"/>
</dbReference>
<sequence>MDKRPLHTAYLLNDLQSIRDLLDDPEELLPPLLVDQPLDEEIEIPLLSEVIEPADEQPIAPPPAPVTGSQRPLRLDRTLRQEAELLLQEVVDDFVPQIEAELRRRLEARLDRLLSGRLND</sequence>
<name>A0ABV7APT4_9GAMM</name>
<reference evidence="2" key="1">
    <citation type="journal article" date="2019" name="Int. J. Syst. Evol. Microbiol.">
        <title>The Global Catalogue of Microorganisms (GCM) 10K type strain sequencing project: providing services to taxonomists for standard genome sequencing and annotation.</title>
        <authorList>
            <consortium name="The Broad Institute Genomics Platform"/>
            <consortium name="The Broad Institute Genome Sequencing Center for Infectious Disease"/>
            <person name="Wu L."/>
            <person name="Ma J."/>
        </authorList>
    </citation>
    <scope>NUCLEOTIDE SEQUENCE [LARGE SCALE GENOMIC DNA]</scope>
    <source>
        <strain evidence="2">KCTC 62195</strain>
    </source>
</reference>
<keyword evidence="2" id="KW-1185">Reference proteome</keyword>
<protein>
    <submittedName>
        <fullName evidence="1">DNA polymerase III subunit chi</fullName>
    </submittedName>
</protein>